<keyword evidence="1" id="KW-0472">Membrane</keyword>
<reference evidence="3" key="3">
    <citation type="journal article" date="2011" name="PLoS ONE">
        <title>Genome sequence of a mesophilic hydrogenotrophic methanogen Methanocella paludicola, the first cultivated representative of the order Methanocellales.</title>
        <authorList>
            <person name="Sakai S."/>
            <person name="Takaki Y."/>
            <person name="Shimamura S."/>
            <person name="Sekine M."/>
            <person name="Tajima T."/>
            <person name="Kosugi H."/>
            <person name="Ichikawa N."/>
            <person name="Tasumi E."/>
            <person name="Hiraki A.T."/>
            <person name="Shimizu A."/>
            <person name="Kato Y."/>
            <person name="Nishiko R."/>
            <person name="Mori K."/>
            <person name="Fujita N."/>
            <person name="Imachi H."/>
            <person name="Takai K."/>
        </authorList>
    </citation>
    <scope>NUCLEOTIDE SEQUENCE [LARGE SCALE GENOMIC DNA]</scope>
    <source>
        <strain evidence="3">DSM 17711 / JCM 13418 / NBRC 101707 / SANAE</strain>
    </source>
</reference>
<evidence type="ECO:0000256" key="1">
    <source>
        <dbReference type="SAM" id="Phobius"/>
    </source>
</evidence>
<keyword evidence="1" id="KW-1133">Transmembrane helix</keyword>
<dbReference type="eggNOG" id="arCOG05166">
    <property type="taxonomic scope" value="Archaea"/>
</dbReference>
<proteinExistence type="predicted"/>
<dbReference type="AlphaFoldDB" id="D1Z2U9"/>
<dbReference type="Proteomes" id="UP000001882">
    <property type="component" value="Chromosome"/>
</dbReference>
<evidence type="ECO:0000313" key="3">
    <source>
        <dbReference type="Proteomes" id="UP000001882"/>
    </source>
</evidence>
<dbReference type="EMBL" id="AP011532">
    <property type="protein sequence ID" value="BAI63021.1"/>
    <property type="molecule type" value="Genomic_DNA"/>
</dbReference>
<keyword evidence="1" id="KW-0812">Transmembrane</keyword>
<dbReference type="InParanoid" id="D1Z2U9"/>
<dbReference type="RefSeq" id="WP_012901691.1">
    <property type="nucleotide sequence ID" value="NC_013665.1"/>
</dbReference>
<name>D1Z2U9_METPS</name>
<sequence length="144" mass="15649">MCSFTRDERGVTEPYTDLPALGIVAVGLIVFFYLVLSAYSSYASSAYYASVKGDLRSVARAVAADPGLTYAPYTFDARKLDNASLSSADYGYQAVRMTVDAPGRHWAWGHQSSGRSAGCMLPVSVRLNDARCIAGTLKVTMWER</sequence>
<reference evidence="2 3" key="1">
    <citation type="journal article" date="2007" name="Appl. Environ. Microbiol.">
        <title>Isolation of key methanogens for global methane emission from rice paddy fields: a novel isolate affiliated with the clone cluster rice cluster I.</title>
        <authorList>
            <person name="Sakai S."/>
            <person name="Imachi H."/>
            <person name="Sekiguchi Y."/>
            <person name="Ohashi A."/>
            <person name="Harada H."/>
            <person name="Kamagata Y."/>
        </authorList>
    </citation>
    <scope>NUCLEOTIDE SEQUENCE [LARGE SCALE GENOMIC DNA]</scope>
    <source>
        <strain evidence="3">DSM 17711 / JCM 13418 / NBRC 101707 / SANAE</strain>
    </source>
</reference>
<gene>
    <name evidence="2" type="ordered locus">MCP_2949</name>
</gene>
<keyword evidence="3" id="KW-1185">Reference proteome</keyword>
<dbReference type="OrthoDB" id="139832at2157"/>
<evidence type="ECO:0000313" key="2">
    <source>
        <dbReference type="EMBL" id="BAI63021.1"/>
    </source>
</evidence>
<protein>
    <submittedName>
        <fullName evidence="2">Uncharacterized protein</fullName>
    </submittedName>
</protein>
<dbReference type="STRING" id="304371.MCP_2949"/>
<feature type="transmembrane region" description="Helical" evidence="1">
    <location>
        <begin position="20"/>
        <end position="42"/>
    </location>
</feature>
<organism evidence="2 3">
    <name type="scientific">Methanocella paludicola (strain DSM 17711 / JCM 13418 / NBRC 101707 / SANAE)</name>
    <dbReference type="NCBI Taxonomy" id="304371"/>
    <lineage>
        <taxon>Archaea</taxon>
        <taxon>Methanobacteriati</taxon>
        <taxon>Methanobacteriota</taxon>
        <taxon>Stenosarchaea group</taxon>
        <taxon>Methanomicrobia</taxon>
        <taxon>Methanocellales</taxon>
        <taxon>Methanocellaceae</taxon>
        <taxon>Methanocella</taxon>
    </lineage>
</organism>
<dbReference type="KEGG" id="mpd:MCP_2949"/>
<accession>D1Z2U9</accession>
<dbReference type="Pfam" id="PF23956">
    <property type="entry name" value="DUF7285"/>
    <property type="match status" value="1"/>
</dbReference>
<reference evidence="2 3" key="2">
    <citation type="journal article" date="2008" name="Int. J. Syst. Evol. Microbiol.">
        <title>Methanocella paludicola gen. nov., sp. nov., a methane-producing archaeon, the first isolate of the lineage 'Rice Cluster I', and proposal of the new archaeal order Methanocellales ord. nov.</title>
        <authorList>
            <person name="Sakai S."/>
            <person name="Imachi H."/>
            <person name="Hanada S."/>
            <person name="Ohashi A."/>
            <person name="Harada H."/>
            <person name="Kamagata Y."/>
        </authorList>
    </citation>
    <scope>NUCLEOTIDE SEQUENCE [LARGE SCALE GENOMIC DNA]</scope>
    <source>
        <strain evidence="3">DSM 17711 / JCM 13418 / NBRC 101707 / SANAE</strain>
    </source>
</reference>
<dbReference type="GeneID" id="8682597"/>
<dbReference type="InterPro" id="IPR055709">
    <property type="entry name" value="DUF7285"/>
</dbReference>